<dbReference type="SMART" id="SM00422">
    <property type="entry name" value="HTH_MERR"/>
    <property type="match status" value="1"/>
</dbReference>
<dbReference type="Pfam" id="PF13411">
    <property type="entry name" value="MerR_1"/>
    <property type="match status" value="1"/>
</dbReference>
<sequence length="289" mass="32027">MRDPQGMNDAPHPSAPAPAPAAAEAPARESDRTVGAAARLLGVSVRALHHWDAIGLLTPSGRSWSGYRLYSDADIDRAQQILVYRETGMSLSAIGELLDAAPTTAIEHLVQQRRLLTERVSRLTRMVRVIDTMMEAETMGNHMSGTERAEAWGGQWTEAYAAEAEERWGDTDDWVESQRRKAAMTPEDWQRAISETKQLEDGLAEAMRRGVAPGSQEANALAERHRADLNRWFEVSVPKQVLIARGYVADQRFTDYYDSREKGLAAWLKEVIDASALAQGVDPGSVTWE</sequence>
<keyword evidence="8" id="KW-1185">Reference proteome</keyword>
<evidence type="ECO:0000313" key="7">
    <source>
        <dbReference type="EMBL" id="SHI96930.1"/>
    </source>
</evidence>
<evidence type="ECO:0000256" key="2">
    <source>
        <dbReference type="ARBA" id="ARBA00023125"/>
    </source>
</evidence>
<dbReference type="InterPro" id="IPR036244">
    <property type="entry name" value="TipA-like_antibiotic-bd"/>
</dbReference>
<evidence type="ECO:0000313" key="8">
    <source>
        <dbReference type="Proteomes" id="UP000184390"/>
    </source>
</evidence>
<accession>A0ABY1ICE2</accession>
<dbReference type="PRINTS" id="PR00040">
    <property type="entry name" value="HTHMERR"/>
</dbReference>
<dbReference type="Pfam" id="PF07739">
    <property type="entry name" value="TipAS"/>
    <property type="match status" value="1"/>
</dbReference>
<proteinExistence type="predicted"/>
<dbReference type="CDD" id="cd01106">
    <property type="entry name" value="HTH_TipAL-Mta"/>
    <property type="match status" value="1"/>
</dbReference>
<dbReference type="SUPFAM" id="SSF46955">
    <property type="entry name" value="Putative DNA-binding domain"/>
    <property type="match status" value="1"/>
</dbReference>
<comment type="caution">
    <text evidence="7">The sequence shown here is derived from an EMBL/GenBank/DDBJ whole genome shotgun (WGS) entry which is preliminary data.</text>
</comment>
<dbReference type="PROSITE" id="PS00552">
    <property type="entry name" value="HTH_MERR_1"/>
    <property type="match status" value="1"/>
</dbReference>
<name>A0ABY1ICE2_9ACTO</name>
<dbReference type="InterPro" id="IPR047057">
    <property type="entry name" value="MerR_fam"/>
</dbReference>
<evidence type="ECO:0000259" key="6">
    <source>
        <dbReference type="PROSITE" id="PS50937"/>
    </source>
</evidence>
<keyword evidence="1" id="KW-0805">Transcription regulation</keyword>
<dbReference type="InterPro" id="IPR000551">
    <property type="entry name" value="MerR-type_HTH_dom"/>
</dbReference>
<evidence type="ECO:0000256" key="1">
    <source>
        <dbReference type="ARBA" id="ARBA00023015"/>
    </source>
</evidence>
<feature type="domain" description="HTH merR-type" evidence="6">
    <location>
        <begin position="33"/>
        <end position="100"/>
    </location>
</feature>
<dbReference type="PANTHER" id="PTHR30204:SF90">
    <property type="entry name" value="HTH-TYPE TRANSCRIPTIONAL ACTIVATOR MTA"/>
    <property type="match status" value="1"/>
</dbReference>
<dbReference type="PROSITE" id="PS50937">
    <property type="entry name" value="HTH_MERR_2"/>
    <property type="match status" value="1"/>
</dbReference>
<organism evidence="7 8">
    <name type="scientific">Actinomyces denticolens</name>
    <dbReference type="NCBI Taxonomy" id="52767"/>
    <lineage>
        <taxon>Bacteria</taxon>
        <taxon>Bacillati</taxon>
        <taxon>Actinomycetota</taxon>
        <taxon>Actinomycetes</taxon>
        <taxon>Actinomycetales</taxon>
        <taxon>Actinomycetaceae</taxon>
        <taxon>Actinomyces</taxon>
    </lineage>
</organism>
<dbReference type="Gene3D" id="1.10.490.50">
    <property type="entry name" value="Antibiotic binding domain of TipA-like multidrug resistance regulators"/>
    <property type="match status" value="1"/>
</dbReference>
<evidence type="ECO:0000256" key="3">
    <source>
        <dbReference type="ARBA" id="ARBA00023159"/>
    </source>
</evidence>
<dbReference type="InterPro" id="IPR009061">
    <property type="entry name" value="DNA-bd_dom_put_sf"/>
</dbReference>
<reference evidence="7 8" key="1">
    <citation type="submission" date="2016-11" db="EMBL/GenBank/DDBJ databases">
        <authorList>
            <person name="Varghese N."/>
            <person name="Submissions S."/>
        </authorList>
    </citation>
    <scope>NUCLEOTIDE SEQUENCE [LARGE SCALE GENOMIC DNA]</scope>
    <source>
        <strain evidence="7 8">PA</strain>
    </source>
</reference>
<dbReference type="PANTHER" id="PTHR30204">
    <property type="entry name" value="REDOX-CYCLING DRUG-SENSING TRANSCRIPTIONAL ACTIVATOR SOXR"/>
    <property type="match status" value="1"/>
</dbReference>
<dbReference type="Gene3D" id="1.10.1660.10">
    <property type="match status" value="1"/>
</dbReference>
<evidence type="ECO:0000256" key="4">
    <source>
        <dbReference type="ARBA" id="ARBA00023163"/>
    </source>
</evidence>
<dbReference type="GO" id="GO:0003677">
    <property type="term" value="F:DNA binding"/>
    <property type="evidence" value="ECO:0007669"/>
    <property type="project" value="UniProtKB-KW"/>
</dbReference>
<dbReference type="InterPro" id="IPR012925">
    <property type="entry name" value="TipAS_dom"/>
</dbReference>
<protein>
    <submittedName>
        <fullName evidence="7">DNA-binding transcriptional regulator, MerR family</fullName>
    </submittedName>
</protein>
<gene>
    <name evidence="7" type="ORF">SAMN05216246_1085</name>
</gene>
<keyword evidence="3" id="KW-0010">Activator</keyword>
<keyword evidence="2 7" id="KW-0238">DNA-binding</keyword>
<dbReference type="SUPFAM" id="SSF89082">
    <property type="entry name" value="Antibiotic binding domain of TipA-like multidrug resistance regulators"/>
    <property type="match status" value="1"/>
</dbReference>
<dbReference type="Proteomes" id="UP000184390">
    <property type="component" value="Unassembled WGS sequence"/>
</dbReference>
<evidence type="ECO:0000256" key="5">
    <source>
        <dbReference type="SAM" id="MobiDB-lite"/>
    </source>
</evidence>
<dbReference type="EMBL" id="FQYL01000008">
    <property type="protein sequence ID" value="SHI96930.1"/>
    <property type="molecule type" value="Genomic_DNA"/>
</dbReference>
<feature type="region of interest" description="Disordered" evidence="5">
    <location>
        <begin position="1"/>
        <end position="30"/>
    </location>
</feature>
<keyword evidence="4" id="KW-0804">Transcription</keyword>